<comment type="caution">
    <text evidence="1">The sequence shown here is derived from an EMBL/GenBank/DDBJ whole genome shotgun (WGS) entry which is preliminary data.</text>
</comment>
<reference evidence="1 2" key="1">
    <citation type="journal article" date="2019" name="Int. J. Syst. Evol. Microbiol.">
        <title>The Global Catalogue of Microorganisms (GCM) 10K type strain sequencing project: providing services to taxonomists for standard genome sequencing and annotation.</title>
        <authorList>
            <consortium name="The Broad Institute Genomics Platform"/>
            <consortium name="The Broad Institute Genome Sequencing Center for Infectious Disease"/>
            <person name="Wu L."/>
            <person name="Ma J."/>
        </authorList>
    </citation>
    <scope>NUCLEOTIDE SEQUENCE [LARGE SCALE GENOMIC DNA]</scope>
    <source>
        <strain evidence="1 2">JCM 14919</strain>
    </source>
</reference>
<keyword evidence="2" id="KW-1185">Reference proteome</keyword>
<evidence type="ECO:0000313" key="1">
    <source>
        <dbReference type="EMBL" id="GAA2188081.1"/>
    </source>
</evidence>
<dbReference type="Gene3D" id="2.60.120.260">
    <property type="entry name" value="Galactose-binding domain-like"/>
    <property type="match status" value="1"/>
</dbReference>
<protein>
    <submittedName>
        <fullName evidence="1">Glycosyl hydrolase</fullName>
    </submittedName>
</protein>
<evidence type="ECO:0000313" key="2">
    <source>
        <dbReference type="Proteomes" id="UP001501084"/>
    </source>
</evidence>
<accession>A0ABN3B5W3</accession>
<proteinExistence type="predicted"/>
<dbReference type="GO" id="GO:0016787">
    <property type="term" value="F:hydrolase activity"/>
    <property type="evidence" value="ECO:0007669"/>
    <property type="project" value="UniProtKB-KW"/>
</dbReference>
<dbReference type="EMBL" id="BAAAOP010000005">
    <property type="protein sequence ID" value="GAA2188081.1"/>
    <property type="molecule type" value="Genomic_DNA"/>
</dbReference>
<dbReference type="RefSeq" id="WP_346057936.1">
    <property type="nucleotide sequence ID" value="NZ_BAAAOP010000005.1"/>
</dbReference>
<dbReference type="InterPro" id="IPR006311">
    <property type="entry name" value="TAT_signal"/>
</dbReference>
<gene>
    <name evidence="1" type="ORF">GCM10009786_15690</name>
</gene>
<keyword evidence="1" id="KW-0378">Hydrolase</keyword>
<dbReference type="Pfam" id="PF17132">
    <property type="entry name" value="Glyco_hydro_106"/>
    <property type="match status" value="2"/>
</dbReference>
<dbReference type="SUPFAM" id="SSF49785">
    <property type="entry name" value="Galactose-binding domain-like"/>
    <property type="match status" value="1"/>
</dbReference>
<sequence length="1001" mass="108048">MPHHVDRRPSGLTRRQLIRYSAVTAAGVAALSASHPAAALAVAGAETGTGAATLDGFTNPTMATAPRFRWWWPNGQVDLEQIAAEVRTAARSGFGGLEISDVHHSVKGGLDIDNFGWGGEHWIAAVETALATAEEEGIEIDITLGPSWPAATPNITPQSEAAIKEIAHGSTTLAPGSAFSGPLPEPITPPEPGVTERALIGVHALEIVSVGKTTVLKRSSLVDLTGDVANERLEWTAPATGGSWVLLAYWERGSGQRPEGGDHTNPTSYVVDHFSATGAQTLIDYWETNLLTDRIKGLLGTVGGSFFEDSLEIETHATIWTPKAREEFQKRMSYDVFPFLPALVETKEKYLYDFDDVVTTRVRDDFNQVMSELYSEYHLIPLRDWAHSYGLEYRVQAYGLEQDSIEQAGIVDIPETESLGAKNVDDYRVLASGRDIAGRKLLSCESSAYLNKAYLTTWRNEVLYTLAETFCGGVNQTVLHGYAYAAAPGAAWPGFAAFSPYNGGVGYSEAWGPRMPVWKHLDRVAAAISRTQWVLQQGRPVYDIAFFRQKGWAQTGIGAPWATAAGIPIGWSHGFLNESGLFQELSVLQGGRFAPDGGNYRAFILDIDRFRGNEATMSVRAGEALLALAQSGFPIVFFGNWSAPASTGFRDAATNQRVVDIIAQMRALPNVADAAGNDDIPLALAALGVTRTVSHSSSSVKHVHRVSDGVDYFYFVNAKHNPGKDKLAYVEQDVTVLATSDSHVPYELDAWTGAIRPLAKYTRDGAAITVHLRLQPAQSTVVVLAPQGWAGATTPRAVVIETSGDDVSVRADGAVYLHASQAGPHSVRFADGRQKQTLVPSLPDPIELAEWSLTLHDWQPAADGVATDHVSHRVESGALGAWTQLGYADVAGIGDYRTTFALDASWRPGSGGVRLSLGQVLDTFRVWVNSVPVDHVDLSDTELDITDYVRTGRNTLRVEVASPLINRLRVVNPAVYGVVPSQAYGLMGPVTLTAFGKARVA</sequence>
<organism evidence="1 2">
    <name type="scientific">Leucobacter alluvii</name>
    <dbReference type="NCBI Taxonomy" id="340321"/>
    <lineage>
        <taxon>Bacteria</taxon>
        <taxon>Bacillati</taxon>
        <taxon>Actinomycetota</taxon>
        <taxon>Actinomycetes</taxon>
        <taxon>Micrococcales</taxon>
        <taxon>Microbacteriaceae</taxon>
        <taxon>Leucobacter</taxon>
    </lineage>
</organism>
<dbReference type="Proteomes" id="UP001501084">
    <property type="component" value="Unassembled WGS sequence"/>
</dbReference>
<dbReference type="PANTHER" id="PTHR36848">
    <property type="entry name" value="DNA-BINDING PROTEIN (PUTATIVE SECRETED PROTEIN)-RELATED"/>
    <property type="match status" value="1"/>
</dbReference>
<dbReference type="InterPro" id="IPR008979">
    <property type="entry name" value="Galactose-bd-like_sf"/>
</dbReference>
<dbReference type="PROSITE" id="PS51318">
    <property type="entry name" value="TAT"/>
    <property type="match status" value="1"/>
</dbReference>
<name>A0ABN3B5W3_9MICO</name>
<dbReference type="PANTHER" id="PTHR36848:SF2">
    <property type="entry name" value="SECRETED PROTEIN"/>
    <property type="match status" value="1"/>
</dbReference>
<dbReference type="InterPro" id="IPR053161">
    <property type="entry name" value="Ulvan_degrading_GH"/>
</dbReference>